<evidence type="ECO:0000313" key="3">
    <source>
        <dbReference type="EMBL" id="VEB59665.1"/>
    </source>
</evidence>
<keyword evidence="1 2" id="KW-0732">Signal</keyword>
<reference evidence="3 4" key="1">
    <citation type="submission" date="2018-12" db="EMBL/GenBank/DDBJ databases">
        <authorList>
            <consortium name="Pathogen Informatics"/>
        </authorList>
    </citation>
    <scope>NUCLEOTIDE SEQUENCE [LARGE SCALE GENOMIC DNA]</scope>
    <source>
        <strain evidence="3 4">NCTC6754</strain>
    </source>
</reference>
<dbReference type="InterPro" id="IPR036700">
    <property type="entry name" value="BOBF_sf"/>
</dbReference>
<dbReference type="PANTHER" id="PTHR36571:SF2">
    <property type="entry name" value="PERIPLASMIC PROTEIN"/>
    <property type="match status" value="1"/>
</dbReference>
<evidence type="ECO:0000313" key="4">
    <source>
        <dbReference type="Proteomes" id="UP000269208"/>
    </source>
</evidence>
<evidence type="ECO:0000256" key="2">
    <source>
        <dbReference type="SAM" id="SignalP"/>
    </source>
</evidence>
<dbReference type="NCBIfam" id="NF033674">
    <property type="entry name" value="stress_OB_fold"/>
    <property type="match status" value="1"/>
</dbReference>
<protein>
    <submittedName>
        <fullName evidence="3">Periplasmic protein</fullName>
    </submittedName>
</protein>
<name>A0A447U3E1_SALET</name>
<dbReference type="Gene3D" id="2.40.50.200">
    <property type="entry name" value="Bacterial OB-fold"/>
    <property type="match status" value="1"/>
</dbReference>
<organism evidence="3 4">
    <name type="scientific">Salmonella enterica I</name>
    <dbReference type="NCBI Taxonomy" id="59201"/>
    <lineage>
        <taxon>Bacteria</taxon>
        <taxon>Pseudomonadati</taxon>
        <taxon>Pseudomonadota</taxon>
        <taxon>Gammaproteobacteria</taxon>
        <taxon>Enterobacterales</taxon>
        <taxon>Enterobacteriaceae</taxon>
        <taxon>Salmonella</taxon>
    </lineage>
</organism>
<accession>A0A447U3E1</accession>
<dbReference type="InterPro" id="IPR005220">
    <property type="entry name" value="CarO-like"/>
</dbReference>
<dbReference type="AlphaFoldDB" id="A0A447U3E1"/>
<feature type="chain" id="PRO_5019431321" evidence="2">
    <location>
        <begin position="20"/>
        <end position="164"/>
    </location>
</feature>
<dbReference type="InterPro" id="IPR016052">
    <property type="entry name" value="YgiW/YdeI"/>
</dbReference>
<dbReference type="Proteomes" id="UP000269208">
    <property type="component" value="Chromosome"/>
</dbReference>
<dbReference type="PANTHER" id="PTHR36571">
    <property type="entry name" value="PROTEIN YGIW"/>
    <property type="match status" value="1"/>
</dbReference>
<dbReference type="NCBIfam" id="TIGR00156">
    <property type="entry name" value="YgiW/YdeI family stress tolerance OB fold protein"/>
    <property type="match status" value="1"/>
</dbReference>
<gene>
    <name evidence="3" type="primary">ygiW_2</name>
    <name evidence="3" type="ORF">NCTC6754_06038</name>
</gene>
<proteinExistence type="predicted"/>
<dbReference type="NCBIfam" id="NF007471">
    <property type="entry name" value="PRK10053.1"/>
    <property type="match status" value="1"/>
</dbReference>
<dbReference type="Pfam" id="PF04076">
    <property type="entry name" value="BOF"/>
    <property type="match status" value="1"/>
</dbReference>
<dbReference type="SUPFAM" id="SSF101756">
    <property type="entry name" value="Hypothetical protein YgiW"/>
    <property type="match status" value="1"/>
</dbReference>
<feature type="signal peptide" evidence="2">
    <location>
        <begin position="1"/>
        <end position="19"/>
    </location>
</feature>
<sequence>MKLQVAAFLSFLIMPYALADDQGGLKKDVAPPPPHAIEDGYRGTDDAEKMTIEQAKTLHDGATVSLRGNLIDHKGDDRYVFRDKSGEINVIIPSAVFDGREVQPDQMININGSLDKKAKEPLVSCEPTAKITRANRQYPGQPYGACGWPDTMGLVKAPGGQKVP</sequence>
<evidence type="ECO:0000256" key="1">
    <source>
        <dbReference type="ARBA" id="ARBA00022729"/>
    </source>
</evidence>
<dbReference type="EMBL" id="LR134190">
    <property type="protein sequence ID" value="VEB59665.1"/>
    <property type="molecule type" value="Genomic_DNA"/>
</dbReference>